<dbReference type="InterPro" id="IPR001647">
    <property type="entry name" value="HTH_TetR"/>
</dbReference>
<dbReference type="SUPFAM" id="SSF46689">
    <property type="entry name" value="Homeodomain-like"/>
    <property type="match status" value="1"/>
</dbReference>
<dbReference type="GO" id="GO:0003677">
    <property type="term" value="F:DNA binding"/>
    <property type="evidence" value="ECO:0007669"/>
    <property type="project" value="UniProtKB-KW"/>
</dbReference>
<dbReference type="Pfam" id="PF00440">
    <property type="entry name" value="TetR_N"/>
    <property type="match status" value="1"/>
</dbReference>
<name>A0A2V1INK1_9BACT</name>
<accession>A0A2V1INK1</accession>
<feature type="domain" description="HTH tetR-type" evidence="2">
    <location>
        <begin position="12"/>
        <end position="33"/>
    </location>
</feature>
<evidence type="ECO:0000259" key="2">
    <source>
        <dbReference type="Pfam" id="PF00440"/>
    </source>
</evidence>
<dbReference type="EMBL" id="PUEC01000027">
    <property type="protein sequence ID" value="PWB01028.1"/>
    <property type="molecule type" value="Genomic_DNA"/>
</dbReference>
<gene>
    <name evidence="3" type="ORF">C5O23_10970</name>
</gene>
<organism evidence="3 4">
    <name type="scientific">Duncaniella muris</name>
    <dbReference type="NCBI Taxonomy" id="2094150"/>
    <lineage>
        <taxon>Bacteria</taxon>
        <taxon>Pseudomonadati</taxon>
        <taxon>Bacteroidota</taxon>
        <taxon>Bacteroidia</taxon>
        <taxon>Bacteroidales</taxon>
        <taxon>Muribaculaceae</taxon>
        <taxon>Duncaniella</taxon>
    </lineage>
</organism>
<keyword evidence="4" id="KW-1185">Reference proteome</keyword>
<dbReference type="AlphaFoldDB" id="A0A2V1INK1"/>
<comment type="caution">
    <text evidence="3">The sequence shown here is derived from an EMBL/GenBank/DDBJ whole genome shotgun (WGS) entry which is preliminary data.</text>
</comment>
<protein>
    <recommendedName>
        <fullName evidence="2">HTH tetR-type domain-containing protein</fullName>
    </recommendedName>
</protein>
<keyword evidence="1" id="KW-0238">DNA-binding</keyword>
<sequence>MQILKQDINRRILDVARQEFSHRGFTKASMRDIT</sequence>
<dbReference type="Gene3D" id="1.10.10.60">
    <property type="entry name" value="Homeodomain-like"/>
    <property type="match status" value="1"/>
</dbReference>
<dbReference type="Proteomes" id="UP000244905">
    <property type="component" value="Unassembled WGS sequence"/>
</dbReference>
<evidence type="ECO:0000256" key="1">
    <source>
        <dbReference type="ARBA" id="ARBA00023125"/>
    </source>
</evidence>
<reference evidence="4" key="1">
    <citation type="submission" date="2018-02" db="EMBL/GenBank/DDBJ databases">
        <authorList>
            <person name="Clavel T."/>
            <person name="Strowig T."/>
        </authorList>
    </citation>
    <scope>NUCLEOTIDE SEQUENCE [LARGE SCALE GENOMIC DNA]</scope>
    <source>
        <strain evidence="4">DSM 103720</strain>
    </source>
</reference>
<evidence type="ECO:0000313" key="3">
    <source>
        <dbReference type="EMBL" id="PWB01028.1"/>
    </source>
</evidence>
<dbReference type="InterPro" id="IPR009057">
    <property type="entry name" value="Homeodomain-like_sf"/>
</dbReference>
<proteinExistence type="predicted"/>
<evidence type="ECO:0000313" key="4">
    <source>
        <dbReference type="Proteomes" id="UP000244905"/>
    </source>
</evidence>